<dbReference type="AlphaFoldDB" id="A0A0G1IN57"/>
<organism evidence="1 2">
    <name type="scientific">Candidatus Giovannonibacteria bacterium GW2011_GWA1_44_25</name>
    <dbReference type="NCBI Taxonomy" id="1618645"/>
    <lineage>
        <taxon>Bacteria</taxon>
        <taxon>Candidatus Giovannoniibacteriota</taxon>
    </lineage>
</organism>
<evidence type="ECO:0000313" key="1">
    <source>
        <dbReference type="EMBL" id="KKT60373.1"/>
    </source>
</evidence>
<name>A0A0G1IN57_9BACT</name>
<reference evidence="1 2" key="1">
    <citation type="journal article" date="2015" name="Nature">
        <title>rRNA introns, odd ribosomes, and small enigmatic genomes across a large radiation of phyla.</title>
        <authorList>
            <person name="Brown C.T."/>
            <person name="Hug L.A."/>
            <person name="Thomas B.C."/>
            <person name="Sharon I."/>
            <person name="Castelle C.J."/>
            <person name="Singh A."/>
            <person name="Wilkins M.J."/>
            <person name="Williams K.H."/>
            <person name="Banfield J.F."/>
        </authorList>
    </citation>
    <scope>NUCLEOTIDE SEQUENCE [LARGE SCALE GENOMIC DNA]</scope>
</reference>
<sequence>MKNFLLSKKETITIAVAGLTSVLMVAGMVYATTISTDISTGGALSVSGASTLSSATLSGTLSVTGLSTFGTSGFVSQASSTVVGRLEVDGNLVSAHGKVGAGTTTPAAELSATGSATTTLYLDTSGTKVGSCIELLSSTSTVWRMYIGASDTNDIVAVSGPRGSSTVVALWERGSCK</sequence>
<protein>
    <submittedName>
        <fullName evidence="1">Uncharacterized protein</fullName>
    </submittedName>
</protein>
<evidence type="ECO:0000313" key="2">
    <source>
        <dbReference type="Proteomes" id="UP000034087"/>
    </source>
</evidence>
<dbReference type="Proteomes" id="UP000034087">
    <property type="component" value="Unassembled WGS sequence"/>
</dbReference>
<dbReference type="EMBL" id="LCIR01000001">
    <property type="protein sequence ID" value="KKT60373.1"/>
    <property type="molecule type" value="Genomic_DNA"/>
</dbReference>
<gene>
    <name evidence="1" type="ORF">UW53_C0001G0023</name>
</gene>
<proteinExistence type="predicted"/>
<accession>A0A0G1IN57</accession>
<comment type="caution">
    <text evidence="1">The sequence shown here is derived from an EMBL/GenBank/DDBJ whole genome shotgun (WGS) entry which is preliminary data.</text>
</comment>